<organism evidence="2 3">
    <name type="scientific">Hymenoscyphus albidus</name>
    <dbReference type="NCBI Taxonomy" id="595503"/>
    <lineage>
        <taxon>Eukaryota</taxon>
        <taxon>Fungi</taxon>
        <taxon>Dikarya</taxon>
        <taxon>Ascomycota</taxon>
        <taxon>Pezizomycotina</taxon>
        <taxon>Leotiomycetes</taxon>
        <taxon>Helotiales</taxon>
        <taxon>Helotiaceae</taxon>
        <taxon>Hymenoscyphus</taxon>
    </lineage>
</organism>
<evidence type="ECO:0000313" key="2">
    <source>
        <dbReference type="EMBL" id="CAG8972917.1"/>
    </source>
</evidence>
<proteinExistence type="predicted"/>
<evidence type="ECO:0000256" key="1">
    <source>
        <dbReference type="SAM" id="MobiDB-lite"/>
    </source>
</evidence>
<sequence>MPPSRRPLERHCTARLLLNAFVRLSRSSLSTAANHTVTSNDKVMESETRTLPILSGIDDRLDATQRNAASVLKSNQLLAKGPGAKMPSAQSPNDS</sequence>
<reference evidence="2" key="1">
    <citation type="submission" date="2021-07" db="EMBL/GenBank/DDBJ databases">
        <authorList>
            <person name="Durling M."/>
        </authorList>
    </citation>
    <scope>NUCLEOTIDE SEQUENCE</scope>
</reference>
<comment type="caution">
    <text evidence="2">The sequence shown here is derived from an EMBL/GenBank/DDBJ whole genome shotgun (WGS) entry which is preliminary data.</text>
</comment>
<protein>
    <submittedName>
        <fullName evidence="2">Uncharacterized protein</fullName>
    </submittedName>
</protein>
<name>A0A9N9Q305_9HELO</name>
<gene>
    <name evidence="2" type="ORF">HYALB_00001337</name>
</gene>
<accession>A0A9N9Q305</accession>
<dbReference type="EMBL" id="CAJVRM010000057">
    <property type="protein sequence ID" value="CAG8972917.1"/>
    <property type="molecule type" value="Genomic_DNA"/>
</dbReference>
<dbReference type="Proteomes" id="UP000701801">
    <property type="component" value="Unassembled WGS sequence"/>
</dbReference>
<feature type="region of interest" description="Disordered" evidence="1">
    <location>
        <begin position="74"/>
        <end position="95"/>
    </location>
</feature>
<evidence type="ECO:0000313" key="3">
    <source>
        <dbReference type="Proteomes" id="UP000701801"/>
    </source>
</evidence>
<dbReference type="OrthoDB" id="10598163at2759"/>
<dbReference type="AlphaFoldDB" id="A0A9N9Q305"/>
<keyword evidence="3" id="KW-1185">Reference proteome</keyword>